<keyword evidence="6" id="KW-1185">Reference proteome</keyword>
<dbReference type="GO" id="GO:0003677">
    <property type="term" value="F:DNA binding"/>
    <property type="evidence" value="ECO:0007669"/>
    <property type="project" value="TreeGrafter"/>
</dbReference>
<feature type="region of interest" description="Disordered" evidence="4">
    <location>
        <begin position="253"/>
        <end position="273"/>
    </location>
</feature>
<dbReference type="PANTHER" id="PTHR14369">
    <property type="entry name" value="SURFEIT LOCUS PROTEIN 6"/>
    <property type="match status" value="1"/>
</dbReference>
<comment type="subcellular location">
    <subcellularLocation>
        <location evidence="1">Nucleus</location>
    </subcellularLocation>
</comment>
<feature type="compositionally biased region" description="Polar residues" evidence="4">
    <location>
        <begin position="87"/>
        <end position="98"/>
    </location>
</feature>
<name>A0A0K0DKB1_ANGCA</name>
<feature type="compositionally biased region" description="Basic and acidic residues" evidence="4">
    <location>
        <begin position="409"/>
        <end position="419"/>
    </location>
</feature>
<dbReference type="InterPro" id="IPR007019">
    <property type="entry name" value="SURF6"/>
</dbReference>
<dbReference type="STRING" id="6313.A0A0K0DKB1"/>
<dbReference type="GO" id="GO:0005730">
    <property type="term" value="C:nucleolus"/>
    <property type="evidence" value="ECO:0007669"/>
    <property type="project" value="TreeGrafter"/>
</dbReference>
<feature type="domain" description="Ribosomal RNA-processing protein 14/surfeit locus protein 6 C-terminal" evidence="5">
    <location>
        <begin position="240"/>
        <end position="424"/>
    </location>
</feature>
<evidence type="ECO:0000259" key="5">
    <source>
        <dbReference type="Pfam" id="PF04935"/>
    </source>
</evidence>
<evidence type="ECO:0000256" key="4">
    <source>
        <dbReference type="SAM" id="MobiDB-lite"/>
    </source>
</evidence>
<accession>A0A0K0DKB1</accession>
<evidence type="ECO:0000256" key="1">
    <source>
        <dbReference type="ARBA" id="ARBA00004123"/>
    </source>
</evidence>
<feature type="compositionally biased region" description="Basic and acidic residues" evidence="4">
    <location>
        <begin position="257"/>
        <end position="272"/>
    </location>
</feature>
<dbReference type="AlphaFoldDB" id="A0A0K0DKB1"/>
<dbReference type="WBParaSite" id="ACAC_0001193401-mRNA-1">
    <property type="protein sequence ID" value="ACAC_0001193401-mRNA-1"/>
    <property type="gene ID" value="ACAC_0001193401"/>
</dbReference>
<dbReference type="Proteomes" id="UP000035642">
    <property type="component" value="Unassembled WGS sequence"/>
</dbReference>
<dbReference type="GO" id="GO:0003723">
    <property type="term" value="F:RNA binding"/>
    <property type="evidence" value="ECO:0007669"/>
    <property type="project" value="TreeGrafter"/>
</dbReference>
<protein>
    <submittedName>
        <fullName evidence="7">SURF6 domain-containing protein</fullName>
    </submittedName>
</protein>
<feature type="region of interest" description="Disordered" evidence="4">
    <location>
        <begin position="398"/>
        <end position="433"/>
    </location>
</feature>
<comment type="similarity">
    <text evidence="2">Belongs to the SURF6 family.</text>
</comment>
<proteinExistence type="inferred from homology"/>
<dbReference type="InterPro" id="IPR029190">
    <property type="entry name" value="Rrp14/SURF6_C"/>
</dbReference>
<sequence>MPSEGLKPAEDLFEKITSVEEKMRSICDLIPISTWGFTAGVQEKLRQRRHKIVARTVGGVCRRVSEVFELLSVGNLEKDSDPKEKISMSNVNNGSRSSCVDEMDRDQQRRLLQKAFEKSQKHGYAFTASNGENFGACSDDSTVVGQNEEVSRKEEWKHLGDESGKVQPDRKKSVLVEVECEAKDVSLDILKQRELALRKLHEKLKAMKGCELFVLISHLGSSRQGKSGATLDSSAVIRLEEKRKLKRRISKIKMKQRRAEERQPNVGKEKNTKTMLDTGKSKDEIISFSKFDFIVRGNSEKKRLTTSQKKQKFTGKDYKSLIKKVEKREEKLEKLREKEPEKACEVEDSIRWSRVLNKAQGVKVKDNMQLLQKGLERKEKLKKKKKEIWSNRKAVLLREKEKKQKKRKENIQKRIDDSKKRKMKMLKKKGRLL</sequence>
<dbReference type="GO" id="GO:0042274">
    <property type="term" value="P:ribosomal small subunit biogenesis"/>
    <property type="evidence" value="ECO:0007669"/>
    <property type="project" value="TreeGrafter"/>
</dbReference>
<evidence type="ECO:0000256" key="3">
    <source>
        <dbReference type="ARBA" id="ARBA00023242"/>
    </source>
</evidence>
<organism evidence="6 7">
    <name type="scientific">Angiostrongylus cantonensis</name>
    <name type="common">Rat lungworm</name>
    <dbReference type="NCBI Taxonomy" id="6313"/>
    <lineage>
        <taxon>Eukaryota</taxon>
        <taxon>Metazoa</taxon>
        <taxon>Ecdysozoa</taxon>
        <taxon>Nematoda</taxon>
        <taxon>Chromadorea</taxon>
        <taxon>Rhabditida</taxon>
        <taxon>Rhabditina</taxon>
        <taxon>Rhabditomorpha</taxon>
        <taxon>Strongyloidea</taxon>
        <taxon>Metastrongylidae</taxon>
        <taxon>Angiostrongylus</taxon>
    </lineage>
</organism>
<dbReference type="PANTHER" id="PTHR14369:SF0">
    <property type="entry name" value="SURFEIT LOCUS PROTEIN 6"/>
    <property type="match status" value="1"/>
</dbReference>
<evidence type="ECO:0000256" key="2">
    <source>
        <dbReference type="ARBA" id="ARBA00005904"/>
    </source>
</evidence>
<keyword evidence="3" id="KW-0539">Nucleus</keyword>
<dbReference type="Pfam" id="PF04935">
    <property type="entry name" value="SURF6"/>
    <property type="match status" value="1"/>
</dbReference>
<reference evidence="6" key="1">
    <citation type="submission" date="2012-09" db="EMBL/GenBank/DDBJ databases">
        <authorList>
            <person name="Martin A.A."/>
        </authorList>
    </citation>
    <scope>NUCLEOTIDE SEQUENCE</scope>
</reference>
<reference evidence="7" key="2">
    <citation type="submission" date="2017-02" db="UniProtKB">
        <authorList>
            <consortium name="WormBaseParasite"/>
        </authorList>
    </citation>
    <scope>IDENTIFICATION</scope>
</reference>
<feature type="compositionally biased region" description="Basic residues" evidence="4">
    <location>
        <begin position="420"/>
        <end position="433"/>
    </location>
</feature>
<evidence type="ECO:0000313" key="7">
    <source>
        <dbReference type="WBParaSite" id="ACAC_0001193401-mRNA-1"/>
    </source>
</evidence>
<evidence type="ECO:0000313" key="6">
    <source>
        <dbReference type="Proteomes" id="UP000035642"/>
    </source>
</evidence>
<feature type="region of interest" description="Disordered" evidence="4">
    <location>
        <begin position="81"/>
        <end position="100"/>
    </location>
</feature>
<dbReference type="GO" id="GO:0042273">
    <property type="term" value="P:ribosomal large subunit biogenesis"/>
    <property type="evidence" value="ECO:0007669"/>
    <property type="project" value="TreeGrafter"/>
</dbReference>